<organism evidence="1 2">
    <name type="scientific">Potamilus streckersoni</name>
    <dbReference type="NCBI Taxonomy" id="2493646"/>
    <lineage>
        <taxon>Eukaryota</taxon>
        <taxon>Metazoa</taxon>
        <taxon>Spiralia</taxon>
        <taxon>Lophotrochozoa</taxon>
        <taxon>Mollusca</taxon>
        <taxon>Bivalvia</taxon>
        <taxon>Autobranchia</taxon>
        <taxon>Heteroconchia</taxon>
        <taxon>Palaeoheterodonta</taxon>
        <taxon>Unionida</taxon>
        <taxon>Unionoidea</taxon>
        <taxon>Unionidae</taxon>
        <taxon>Ambleminae</taxon>
        <taxon>Lampsilini</taxon>
        <taxon>Potamilus</taxon>
    </lineage>
</organism>
<name>A0AAE0SB96_9BIVA</name>
<evidence type="ECO:0000313" key="1">
    <source>
        <dbReference type="EMBL" id="KAK3588845.1"/>
    </source>
</evidence>
<gene>
    <name evidence="1" type="ORF">CHS0354_035983</name>
</gene>
<keyword evidence="2" id="KW-1185">Reference proteome</keyword>
<reference evidence="1" key="3">
    <citation type="submission" date="2023-05" db="EMBL/GenBank/DDBJ databases">
        <authorList>
            <person name="Smith C.H."/>
        </authorList>
    </citation>
    <scope>NUCLEOTIDE SEQUENCE</scope>
    <source>
        <strain evidence="1">CHS0354</strain>
        <tissue evidence="1">Mantle</tissue>
    </source>
</reference>
<sequence length="76" mass="8609">MLNPGLDFDDTCANSGPRLGQECICVGYLNTGIREGPRDHLYNEVQRFGLPLARTRICSIFWPSRVADKLSKRVRN</sequence>
<accession>A0AAE0SB96</accession>
<evidence type="ECO:0000313" key="2">
    <source>
        <dbReference type="Proteomes" id="UP001195483"/>
    </source>
</evidence>
<proteinExistence type="predicted"/>
<protein>
    <submittedName>
        <fullName evidence="1">Uncharacterized protein</fullName>
    </submittedName>
</protein>
<reference evidence="1" key="2">
    <citation type="journal article" date="2021" name="Genome Biol. Evol.">
        <title>Developing a high-quality reference genome for a parasitic bivalve with doubly uniparental inheritance (Bivalvia: Unionida).</title>
        <authorList>
            <person name="Smith C.H."/>
        </authorList>
    </citation>
    <scope>NUCLEOTIDE SEQUENCE</scope>
    <source>
        <strain evidence="1">CHS0354</strain>
        <tissue evidence="1">Mantle</tissue>
    </source>
</reference>
<reference evidence="1" key="1">
    <citation type="journal article" date="2021" name="Genome Biol. Evol.">
        <title>A High-Quality Reference Genome for a Parasitic Bivalve with Doubly Uniparental Inheritance (Bivalvia: Unionida).</title>
        <authorList>
            <person name="Smith C.H."/>
        </authorList>
    </citation>
    <scope>NUCLEOTIDE SEQUENCE</scope>
    <source>
        <strain evidence="1">CHS0354</strain>
    </source>
</reference>
<dbReference type="Proteomes" id="UP001195483">
    <property type="component" value="Unassembled WGS sequence"/>
</dbReference>
<comment type="caution">
    <text evidence="1">The sequence shown here is derived from an EMBL/GenBank/DDBJ whole genome shotgun (WGS) entry which is preliminary data.</text>
</comment>
<dbReference type="AlphaFoldDB" id="A0AAE0SB96"/>
<dbReference type="EMBL" id="JAEAOA010002101">
    <property type="protein sequence ID" value="KAK3588845.1"/>
    <property type="molecule type" value="Genomic_DNA"/>
</dbReference>